<feature type="region of interest" description="Disordered" evidence="1">
    <location>
        <begin position="211"/>
        <end position="276"/>
    </location>
</feature>
<name>A0A3N0Z3P3_ANAGA</name>
<dbReference type="AlphaFoldDB" id="A0A3N0Z3P3"/>
<dbReference type="EMBL" id="RJVU01014363">
    <property type="protein sequence ID" value="ROL52941.1"/>
    <property type="molecule type" value="Genomic_DNA"/>
</dbReference>
<evidence type="ECO:0000313" key="2">
    <source>
        <dbReference type="EMBL" id="ROL52941.1"/>
    </source>
</evidence>
<feature type="compositionally biased region" description="Polar residues" evidence="1">
    <location>
        <begin position="211"/>
        <end position="229"/>
    </location>
</feature>
<feature type="compositionally biased region" description="Polar residues" evidence="1">
    <location>
        <begin position="33"/>
        <end position="47"/>
    </location>
</feature>
<gene>
    <name evidence="2" type="ORF">DPX16_8504</name>
</gene>
<proteinExistence type="predicted"/>
<evidence type="ECO:0000256" key="1">
    <source>
        <dbReference type="SAM" id="MobiDB-lite"/>
    </source>
</evidence>
<feature type="compositionally biased region" description="Low complexity" evidence="1">
    <location>
        <begin position="23"/>
        <end position="32"/>
    </location>
</feature>
<evidence type="ECO:0000313" key="3">
    <source>
        <dbReference type="Proteomes" id="UP000281406"/>
    </source>
</evidence>
<organism evidence="2 3">
    <name type="scientific">Anabarilius grahami</name>
    <name type="common">Kanglang fish</name>
    <name type="synonym">Barilius grahami</name>
    <dbReference type="NCBI Taxonomy" id="495550"/>
    <lineage>
        <taxon>Eukaryota</taxon>
        <taxon>Metazoa</taxon>
        <taxon>Chordata</taxon>
        <taxon>Craniata</taxon>
        <taxon>Vertebrata</taxon>
        <taxon>Euteleostomi</taxon>
        <taxon>Actinopterygii</taxon>
        <taxon>Neopterygii</taxon>
        <taxon>Teleostei</taxon>
        <taxon>Ostariophysi</taxon>
        <taxon>Cypriniformes</taxon>
        <taxon>Xenocyprididae</taxon>
        <taxon>Xenocypridinae</taxon>
        <taxon>Xenocypridinae incertae sedis</taxon>
        <taxon>Anabarilius</taxon>
    </lineage>
</organism>
<protein>
    <submittedName>
        <fullName evidence="2">Uncharacterized protein</fullName>
    </submittedName>
</protein>
<feature type="region of interest" description="Disordered" evidence="1">
    <location>
        <begin position="1"/>
        <end position="92"/>
    </location>
</feature>
<feature type="compositionally biased region" description="Polar residues" evidence="1">
    <location>
        <begin position="263"/>
        <end position="276"/>
    </location>
</feature>
<feature type="compositionally biased region" description="Polar residues" evidence="1">
    <location>
        <begin position="83"/>
        <end position="92"/>
    </location>
</feature>
<keyword evidence="3" id="KW-1185">Reference proteome</keyword>
<comment type="caution">
    <text evidence="2">The sequence shown here is derived from an EMBL/GenBank/DDBJ whole genome shotgun (WGS) entry which is preliminary data.</text>
</comment>
<dbReference type="Proteomes" id="UP000281406">
    <property type="component" value="Unassembled WGS sequence"/>
</dbReference>
<feature type="compositionally biased region" description="Polar residues" evidence="1">
    <location>
        <begin position="240"/>
        <end position="254"/>
    </location>
</feature>
<reference evidence="2 3" key="1">
    <citation type="submission" date="2018-10" db="EMBL/GenBank/DDBJ databases">
        <title>Genome assembly for a Yunnan-Guizhou Plateau 3E fish, Anabarilius grahami (Regan), and its evolutionary and genetic applications.</title>
        <authorList>
            <person name="Jiang W."/>
        </authorList>
    </citation>
    <scope>NUCLEOTIDE SEQUENCE [LARGE SCALE GENOMIC DNA]</scope>
    <source>
        <strain evidence="2">AG-KIZ</strain>
        <tissue evidence="2">Muscle</tissue>
    </source>
</reference>
<sequence>MFSDSGKRTALATKSIQNHSQSEESVGGVSVSALHSQPNRSKITANQKRVWAEPLHKRTALTTKSIQNHSQSEESVGGVSGSALHSQPNRSKITANQKRVWVESLEAHCTRNQIDPKSQPIRRECGRSLSTSALHSQLNQCKITANKKTNQKSVWAESLHKRTALATESIQNHSQSEESVGGASPQAHCICNRINSKPQPIRRECGRSLSTSVLHSQPNQSKTTANQKSVWAESLHKRTALTTGSIQNHSQSEESVGGVSASALHSQPNRSKTTANQKSVWAESLCKHAALTTESIQKPQPIRRACGRSLSASMLHSQPNRSKTTANQKRVWAESLCKRTAFATESIQNHSQSEERVGGVSPQAYCICNRINPKPQPIRRECGRSLSTSVLHSQPNQSNITANQKRVWAEPLRKRTAFATGSIQNHSQSEESVRGVSLQACCTHNQINPKITDNQFKFKFNANSKGNI</sequence>
<feature type="compositionally biased region" description="Polar residues" evidence="1">
    <location>
        <begin position="60"/>
        <end position="70"/>
    </location>
</feature>
<accession>A0A3N0Z3P3</accession>